<dbReference type="EMBL" id="JAYMYQ010000005">
    <property type="protein sequence ID" value="KAK7330315.1"/>
    <property type="molecule type" value="Genomic_DNA"/>
</dbReference>
<gene>
    <name evidence="4" type="ORF">VNO77_24505</name>
</gene>
<dbReference type="Pfam" id="PF16501">
    <property type="entry name" value="SCAPER_N"/>
    <property type="match status" value="1"/>
</dbReference>
<proteinExistence type="predicted"/>
<evidence type="ECO:0000313" key="4">
    <source>
        <dbReference type="EMBL" id="KAK7330315.1"/>
    </source>
</evidence>
<accession>A0AAN9L6F3</accession>
<dbReference type="PANTHER" id="PTHR31434">
    <property type="entry name" value="S PHASE CYCLIN A-ASSOCIATED PROTEIN IN THE ENDOPLASMIC RETICULUM"/>
    <property type="match status" value="1"/>
</dbReference>
<comment type="caution">
    <text evidence="4">The sequence shown here is derived from an EMBL/GenBank/DDBJ whole genome shotgun (WGS) entry which is preliminary data.</text>
</comment>
<evidence type="ECO:0000256" key="1">
    <source>
        <dbReference type="SAM" id="Coils"/>
    </source>
</evidence>
<feature type="region of interest" description="Disordered" evidence="2">
    <location>
        <begin position="1581"/>
        <end position="1664"/>
    </location>
</feature>
<keyword evidence="1" id="KW-0175">Coiled coil</keyword>
<feature type="compositionally biased region" description="Polar residues" evidence="2">
    <location>
        <begin position="1618"/>
        <end position="1627"/>
    </location>
</feature>
<protein>
    <recommendedName>
        <fullName evidence="3">S phase cyclin A-associated protein in the endoplasmic reticulum N-terminal domain-containing protein</fullName>
    </recommendedName>
</protein>
<sequence>MEDNGVVDDQNSGWFQVKKKHRNTSKFSLQSWVGGFSGKNAPNSPRTQHSVIKTDENSHNQQKNHLSRSGEIFSLNPVPGSVVSSISESNENEVTNYLNTNVVRHNSESQKSTPLLTTDSQGKVEEVRKLHQNDKPDLAQKTRWGDFEEVGLGLPHENLIGVGIKFGSIGDDSLLLCRKHDNIPDPCDSHPAQEKDLTATNIDGEIASSQIPSVRCKDETFGENGKDVKNISLEHLKNQEMNGKTIGPEDHIFYCDKKNEVSKTIDSGVHNDILSSKDAALAANQVYAVINVVSDMQISEVPEQNCSLSEAVAEQDTESQVTEIVNDSVASAVEVRGPQDGNVENVVSSSNNMSVLEEGDSNESKERFRQRLWCFLFENLNRSVDELYLLCELECDLEQMKEAILVLEESASDFRELITRVEEFEKVKKSSQIIDEVPIILKSDHRRPHALSWEVRRMTTSPHRADILSSSLEAFRKIQQERASLQSGNTTENAMSKCLTSESVGSTNKSAINDRTHDAKDSVTNSRKHVGSSYAKQGNLNEKKHNTEGGKSCDAIIMQDGCNPQESTLTSEGNLSKLPPLENSSTFATTKGKRDHLGSGSDKMLSKKDKAPTEVVNEKNPRSTDSLKRQMPQPEKEKEKRSTAPGKSLNAWKEKRNWEDILSSPFRVSSRMPYSPSLSRKSTERVRTLHDKLMSPDKKKKTASDLKREAEEKHARAMRIRSELENERVQKLQRTSQKLNRVNEWNAVRHMKLREGMYARHQRSESRHEAFLAQVVKRAGDESSKVNEVRFITSLNEENKKLMLRQKLHESELRRAEKLQVLKSKQKEDLAREEAVLERRKLIEAEKLQRLAEIQRRKEEAQVRREEERKASSAAREARAIEQLRRKEERAKAQQEEAELLAQKLAERLNESEQRRKIYLEQIRERANLRDQSSPLLRRSLNKEGQGRSTPTNSSDDSQTNIASSIGSSLGIGNVTLQHSIKRRIKRIRQRLMALKYEFIEPPLGGESAGLGYRVAVGAARAKIGRWLQELQRLRQARKEGATSIGLIISEMIKYLEGKDPELQASRQAGLLDFIASALPASHTSKPEACQVTLHLLKLLRVVLSAPANRSYFLAQNLLPPIIPMLSAALENYIKIAASLSIPGNFSLPSSKASVENFESISEILNNFLWTVTAIFGHISSEERQLQMRDGLLELLISYQVIHRLRDLFALHDRPQMEGLAFPSPILLSIHLLVVLTSRPGRLSYIDWESSPAAMEQEIGSEGAKLADSAHFVVNNSWGDYSPLSVINGSSIMHLPDVPEDRPLDEMIKVIKNDESISTGKDCELEHDCSVKLKNDDMERIDDLDDSKKNQNVDIANSSVLQKDEKHTVVNVTIKKNEKVSSLAQPVVFFLSAISETGLVSLPSLLTAVLLQANNRSSSEQAPFILPSNFEEVAAGVLKVLNNVALLDLVFLQQMLARPDLKMEIFHLMSFLLSHCAGKWKAPNDQVGSLVLESLSLLGHFALFHPGNQAVLRWGKSPTILHKVCDLPFVFFSDPELMPILAGTLVAACYGCEQNKFVVQQELSVDMLLSLLRSCRNAAPANQHSSTLDNSTTDESSECTQLGTEIRKPQVDIPVKYSRSNGKGTRASSGKSSSLGNSIKNSRIRSLRDSKTAKNSDEAAPKHNETSHLMLHCRFPPSFIDKVEQFFSAAIANGIDEV</sequence>
<feature type="domain" description="S phase cyclin A-associated protein in the endoplasmic reticulum N-terminal" evidence="3">
    <location>
        <begin position="362"/>
        <end position="463"/>
    </location>
</feature>
<feature type="region of interest" description="Disordered" evidence="2">
    <location>
        <begin position="564"/>
        <end position="649"/>
    </location>
</feature>
<feature type="compositionally biased region" description="Polar residues" evidence="2">
    <location>
        <begin position="484"/>
        <end position="511"/>
    </location>
</feature>
<dbReference type="PANTHER" id="PTHR31434:SF2">
    <property type="entry name" value="S PHASE CYCLIN A-ASSOCIATED PROTEIN IN THE ENDOPLASMIC RETICULUM"/>
    <property type="match status" value="1"/>
</dbReference>
<feature type="compositionally biased region" description="Low complexity" evidence="2">
    <location>
        <begin position="1628"/>
        <end position="1641"/>
    </location>
</feature>
<evidence type="ECO:0000313" key="5">
    <source>
        <dbReference type="Proteomes" id="UP001367508"/>
    </source>
</evidence>
<feature type="compositionally biased region" description="Basic and acidic residues" evidence="2">
    <location>
        <begin position="512"/>
        <end position="521"/>
    </location>
</feature>
<feature type="coiled-coil region" evidence="1">
    <location>
        <begin position="844"/>
        <end position="922"/>
    </location>
</feature>
<feature type="compositionally biased region" description="Basic and acidic residues" evidence="2">
    <location>
        <begin position="1646"/>
        <end position="1664"/>
    </location>
</feature>
<evidence type="ECO:0000256" key="2">
    <source>
        <dbReference type="SAM" id="MobiDB-lite"/>
    </source>
</evidence>
<evidence type="ECO:0000259" key="3">
    <source>
        <dbReference type="Pfam" id="PF16501"/>
    </source>
</evidence>
<dbReference type="InterPro" id="IPR032446">
    <property type="entry name" value="SCAPER_N"/>
</dbReference>
<dbReference type="Proteomes" id="UP001367508">
    <property type="component" value="Unassembled WGS sequence"/>
</dbReference>
<feature type="compositionally biased region" description="Polar residues" evidence="2">
    <location>
        <begin position="947"/>
        <end position="961"/>
    </location>
</feature>
<keyword evidence="5" id="KW-1185">Reference proteome</keyword>
<organism evidence="4 5">
    <name type="scientific">Canavalia gladiata</name>
    <name type="common">Sword bean</name>
    <name type="synonym">Dolichos gladiatus</name>
    <dbReference type="NCBI Taxonomy" id="3824"/>
    <lineage>
        <taxon>Eukaryota</taxon>
        <taxon>Viridiplantae</taxon>
        <taxon>Streptophyta</taxon>
        <taxon>Embryophyta</taxon>
        <taxon>Tracheophyta</taxon>
        <taxon>Spermatophyta</taxon>
        <taxon>Magnoliopsida</taxon>
        <taxon>eudicotyledons</taxon>
        <taxon>Gunneridae</taxon>
        <taxon>Pentapetalae</taxon>
        <taxon>rosids</taxon>
        <taxon>fabids</taxon>
        <taxon>Fabales</taxon>
        <taxon>Fabaceae</taxon>
        <taxon>Papilionoideae</taxon>
        <taxon>50 kb inversion clade</taxon>
        <taxon>NPAAA clade</taxon>
        <taxon>indigoferoid/millettioid clade</taxon>
        <taxon>Phaseoleae</taxon>
        <taxon>Canavalia</taxon>
    </lineage>
</organism>
<feature type="region of interest" description="Disordered" evidence="2">
    <location>
        <begin position="931"/>
        <end position="965"/>
    </location>
</feature>
<feature type="compositionally biased region" description="Polar residues" evidence="2">
    <location>
        <begin position="564"/>
        <end position="574"/>
    </location>
</feature>
<feature type="compositionally biased region" description="Basic and acidic residues" evidence="2">
    <location>
        <begin position="604"/>
        <end position="642"/>
    </location>
</feature>
<name>A0AAN9L6F3_CANGL</name>
<feature type="compositionally biased region" description="Polar residues" evidence="2">
    <location>
        <begin position="1581"/>
        <end position="1603"/>
    </location>
</feature>
<reference evidence="4 5" key="1">
    <citation type="submission" date="2024-01" db="EMBL/GenBank/DDBJ databases">
        <title>The genomes of 5 underutilized Papilionoideae crops provide insights into root nodulation and disease resistanc.</title>
        <authorList>
            <person name="Jiang F."/>
        </authorList>
    </citation>
    <scope>NUCLEOTIDE SEQUENCE [LARGE SCALE GENOMIC DNA]</scope>
    <source>
        <strain evidence="4">LVBAO_FW01</strain>
        <tissue evidence="4">Leaves</tissue>
    </source>
</reference>
<feature type="region of interest" description="Disordered" evidence="2">
    <location>
        <begin position="484"/>
        <end position="547"/>
    </location>
</feature>